<gene>
    <name evidence="2" type="primary">ORF182074</name>
</gene>
<feature type="compositionally biased region" description="Basic and acidic residues" evidence="1">
    <location>
        <begin position="56"/>
        <end position="67"/>
    </location>
</feature>
<dbReference type="EMBL" id="HACG01044431">
    <property type="protein sequence ID" value="CEK91296.1"/>
    <property type="molecule type" value="Transcribed_RNA"/>
</dbReference>
<evidence type="ECO:0000313" key="2">
    <source>
        <dbReference type="EMBL" id="CEK91296.1"/>
    </source>
</evidence>
<proteinExistence type="predicted"/>
<accession>A0A0B7BG55</accession>
<organism evidence="2">
    <name type="scientific">Arion vulgaris</name>
    <dbReference type="NCBI Taxonomy" id="1028688"/>
    <lineage>
        <taxon>Eukaryota</taxon>
        <taxon>Metazoa</taxon>
        <taxon>Spiralia</taxon>
        <taxon>Lophotrochozoa</taxon>
        <taxon>Mollusca</taxon>
        <taxon>Gastropoda</taxon>
        <taxon>Heterobranchia</taxon>
        <taxon>Euthyneura</taxon>
        <taxon>Panpulmonata</taxon>
        <taxon>Eupulmonata</taxon>
        <taxon>Stylommatophora</taxon>
        <taxon>Helicina</taxon>
        <taxon>Arionoidea</taxon>
        <taxon>Arionidae</taxon>
        <taxon>Arion</taxon>
    </lineage>
</organism>
<reference evidence="2" key="1">
    <citation type="submission" date="2014-12" db="EMBL/GenBank/DDBJ databases">
        <title>Insight into the proteome of Arion vulgaris.</title>
        <authorList>
            <person name="Aradska J."/>
            <person name="Bulat T."/>
            <person name="Smidak R."/>
            <person name="Sarate P."/>
            <person name="Gangsoo J."/>
            <person name="Sialana F."/>
            <person name="Bilban M."/>
            <person name="Lubec G."/>
        </authorList>
    </citation>
    <scope>NUCLEOTIDE SEQUENCE</scope>
    <source>
        <tissue evidence="2">Skin</tissue>
    </source>
</reference>
<name>A0A0B7BG55_9EUPU</name>
<protein>
    <submittedName>
        <fullName evidence="2">Uncharacterized protein</fullName>
    </submittedName>
</protein>
<sequence length="67" mass="8167">MDIEENKYIYPERTENLRKLVDATKNKNEKIKAFWTCKKTRRTGEYPHGRRHPSKEKRTEKMNSRCP</sequence>
<feature type="region of interest" description="Disordered" evidence="1">
    <location>
        <begin position="41"/>
        <end position="67"/>
    </location>
</feature>
<evidence type="ECO:0000256" key="1">
    <source>
        <dbReference type="SAM" id="MobiDB-lite"/>
    </source>
</evidence>
<dbReference type="AlphaFoldDB" id="A0A0B7BG55"/>